<dbReference type="InterPro" id="IPR019050">
    <property type="entry name" value="FDF_dom"/>
</dbReference>
<accession>A0ABD0SQS4</accession>
<dbReference type="SMART" id="SM01271">
    <property type="entry name" value="LSM14"/>
    <property type="match status" value="1"/>
</dbReference>
<gene>
    <name evidence="3" type="ORF">ABMA28_006618</name>
</gene>
<evidence type="ECO:0000313" key="3">
    <source>
        <dbReference type="EMBL" id="KAL0820801.1"/>
    </source>
</evidence>
<dbReference type="InterPro" id="IPR025762">
    <property type="entry name" value="DFDF"/>
</dbReference>
<dbReference type="Pfam" id="PF09532">
    <property type="entry name" value="FDF"/>
    <property type="match status" value="1"/>
</dbReference>
<dbReference type="CDD" id="cd01737">
    <property type="entry name" value="LSm16_N"/>
    <property type="match status" value="1"/>
</dbReference>
<feature type="region of interest" description="Disordered" evidence="1">
    <location>
        <begin position="65"/>
        <end position="84"/>
    </location>
</feature>
<dbReference type="PANTHER" id="PTHR13612">
    <property type="entry name" value="ENHANCER OF MRNA-DECAPPING PROTEIN 3"/>
    <property type="match status" value="1"/>
</dbReference>
<evidence type="ECO:0000259" key="2">
    <source>
        <dbReference type="PROSITE" id="PS51512"/>
    </source>
</evidence>
<reference evidence="3 4" key="1">
    <citation type="submission" date="2024-06" db="EMBL/GenBank/DDBJ databases">
        <title>A chromosome-level genome assembly of beet webworm, Loxostege sticticalis.</title>
        <authorList>
            <person name="Zhang Y."/>
        </authorList>
    </citation>
    <scope>NUCLEOTIDE SEQUENCE [LARGE SCALE GENOMIC DNA]</scope>
    <source>
        <strain evidence="3">AQ028</strain>
        <tissue evidence="3">Male pupae</tissue>
    </source>
</reference>
<evidence type="ECO:0000256" key="1">
    <source>
        <dbReference type="SAM" id="MobiDB-lite"/>
    </source>
</evidence>
<evidence type="ECO:0000313" key="4">
    <source>
        <dbReference type="Proteomes" id="UP001549921"/>
    </source>
</evidence>
<dbReference type="InterPro" id="IPR025609">
    <property type="entry name" value="Lsm14-like_N"/>
</dbReference>
<dbReference type="AlphaFoldDB" id="A0ABD0SQS4"/>
<organism evidence="3 4">
    <name type="scientific">Loxostege sticticalis</name>
    <name type="common">Beet webworm moth</name>
    <dbReference type="NCBI Taxonomy" id="481309"/>
    <lineage>
        <taxon>Eukaryota</taxon>
        <taxon>Metazoa</taxon>
        <taxon>Ecdysozoa</taxon>
        <taxon>Arthropoda</taxon>
        <taxon>Hexapoda</taxon>
        <taxon>Insecta</taxon>
        <taxon>Pterygota</taxon>
        <taxon>Neoptera</taxon>
        <taxon>Endopterygota</taxon>
        <taxon>Lepidoptera</taxon>
        <taxon>Glossata</taxon>
        <taxon>Ditrysia</taxon>
        <taxon>Pyraloidea</taxon>
        <taxon>Crambidae</taxon>
        <taxon>Pyraustinae</taxon>
        <taxon>Loxostege</taxon>
    </lineage>
</organism>
<feature type="compositionally biased region" description="Polar residues" evidence="1">
    <location>
        <begin position="138"/>
        <end position="148"/>
    </location>
</feature>
<dbReference type="EMBL" id="JBEDNZ010000019">
    <property type="protein sequence ID" value="KAL0820801.1"/>
    <property type="molecule type" value="Genomic_DNA"/>
</dbReference>
<dbReference type="InterPro" id="IPR034107">
    <property type="entry name" value="Lsm16_N"/>
</dbReference>
<comment type="caution">
    <text evidence="3">The sequence shown here is derived from an EMBL/GenBank/DDBJ whole genome shotgun (WGS) entry which is preliminary data.</text>
</comment>
<dbReference type="PANTHER" id="PTHR13612:SF0">
    <property type="entry name" value="ENHANCER OF MRNA-DECAPPING PROTEIN 3"/>
    <property type="match status" value="1"/>
</dbReference>
<protein>
    <recommendedName>
        <fullName evidence="2">DFDF domain-containing protein</fullName>
    </recommendedName>
</protein>
<dbReference type="Proteomes" id="UP001549921">
    <property type="component" value="Unassembled WGS sequence"/>
</dbReference>
<dbReference type="PROSITE" id="PS51512">
    <property type="entry name" value="DFDF"/>
    <property type="match status" value="1"/>
</dbReference>
<sequence length="500" mass="52832">MAKWIGYAVSVNCGEPLGCYQGTILEADGNTITLTKAFRNGFPYPKAQVTLNAADIKDLKIIESRPEPAEPTHSTVAVTKNNKKGQRATVCENLQANPTNSGNQLSLSVGPSTSRAQNARGPGSAPAPPRSKPIDIQGNRSNKNNNHAGQAGLSGSYGAAGTTPKGRGAPNDKARRRNEACFGDAASPALDDDFDFEGNLALFDKRALWERMRNSKPDLVRQADEAGKLRHDENVLGGGGAACARRGIRVPDELRGPLDYVTDDAVVVPAVTPALRRQLWEGLERMGLAECGRTLLARGAADVCLRLVGGGRRLDPRNAHQTPCVVLLCGADRVSCAAARCLRLLASHGARVALHQADEPPCQEMALELAALGLSGVRACALERLPRPDLVLLALRDAHAPAHAHHAPALAWARAARAATVAIEPPECGWEAWGVRCRASVLALLPGALEAALGRVYLCDVAPPARLFRERGLAYRPPFGAAPVLALHVADAADLPAGDA</sequence>
<dbReference type="SMART" id="SM01199">
    <property type="entry name" value="FDF"/>
    <property type="match status" value="1"/>
</dbReference>
<dbReference type="SUPFAM" id="SSF64153">
    <property type="entry name" value="YjeF N-terminal domain-like"/>
    <property type="match status" value="1"/>
</dbReference>
<feature type="region of interest" description="Disordered" evidence="1">
    <location>
        <begin position="95"/>
        <end position="175"/>
    </location>
</feature>
<feature type="domain" description="DFDF" evidence="2">
    <location>
        <begin position="182"/>
        <end position="218"/>
    </location>
</feature>
<proteinExistence type="predicted"/>
<dbReference type="InterPro" id="IPR036652">
    <property type="entry name" value="YjeF_N_dom_sf"/>
</dbReference>
<dbReference type="Gene3D" id="3.40.50.10260">
    <property type="entry name" value="YjeF N-terminal domain"/>
    <property type="match status" value="1"/>
</dbReference>
<dbReference type="Pfam" id="PF12701">
    <property type="entry name" value="LSM14"/>
    <property type="match status" value="1"/>
</dbReference>
<name>A0ABD0SQS4_LOXSC</name>
<feature type="compositionally biased region" description="Polar residues" evidence="1">
    <location>
        <begin position="95"/>
        <end position="117"/>
    </location>
</feature>
<dbReference type="Gene3D" id="2.30.30.100">
    <property type="match status" value="1"/>
</dbReference>